<sequence>MAAHGASGEAATMDRKKLDLWKEWVAKQHRQMCMYGQEAWFQHLLNNVEQQTVSDKGAVPRVEKHLELDNVLAAEDMLRVRDVPRAQLHKQPYMTKPLTAPKLWMLVLAFVIEECELESSMQEKELYVDDLLEQL</sequence>
<dbReference type="OrthoDB" id="383264at2759"/>
<name>A0A0D9QHK8_PLAFR</name>
<dbReference type="EMBL" id="KQ001742">
    <property type="protein sequence ID" value="KJP85186.1"/>
    <property type="molecule type" value="Genomic_DNA"/>
</dbReference>
<evidence type="ECO:0000313" key="1">
    <source>
        <dbReference type="EMBL" id="KJP85186.1"/>
    </source>
</evidence>
<evidence type="ECO:0000313" key="2">
    <source>
        <dbReference type="Proteomes" id="UP000054561"/>
    </source>
</evidence>
<organism evidence="1 2">
    <name type="scientific">Plasmodium fragile</name>
    <dbReference type="NCBI Taxonomy" id="5857"/>
    <lineage>
        <taxon>Eukaryota</taxon>
        <taxon>Sar</taxon>
        <taxon>Alveolata</taxon>
        <taxon>Apicomplexa</taxon>
        <taxon>Aconoidasida</taxon>
        <taxon>Haemosporida</taxon>
        <taxon>Plasmodiidae</taxon>
        <taxon>Plasmodium</taxon>
        <taxon>Plasmodium (Plasmodium)</taxon>
    </lineage>
</organism>
<dbReference type="GeneID" id="24270494"/>
<reference evidence="1 2" key="1">
    <citation type="submission" date="2014-03" db="EMBL/GenBank/DDBJ databases">
        <title>The Genome Sequence of Plasmodium fragile nilgiri.</title>
        <authorList>
            <consortium name="The Broad Institute Genomics Platform"/>
            <consortium name="The Broad Institute Genome Sequencing Center for Infectious Disease"/>
            <person name="Neafsey D."/>
            <person name="Duraisingh M."/>
            <person name="Young S.K."/>
            <person name="Zeng Q."/>
            <person name="Gargeya S."/>
            <person name="Abouelleil A."/>
            <person name="Alvarado L."/>
            <person name="Chapman S.B."/>
            <person name="Gainer-Dewar J."/>
            <person name="Goldberg J."/>
            <person name="Griggs A."/>
            <person name="Gujja S."/>
            <person name="Hansen M."/>
            <person name="Howarth C."/>
            <person name="Imamovic A."/>
            <person name="Larimer J."/>
            <person name="Pearson M."/>
            <person name="Poon T.W."/>
            <person name="Priest M."/>
            <person name="Roberts A."/>
            <person name="Saif S."/>
            <person name="Shea T."/>
            <person name="Sykes S."/>
            <person name="Wortman J."/>
            <person name="Nusbaum C."/>
            <person name="Birren B."/>
        </authorList>
    </citation>
    <scope>NUCLEOTIDE SEQUENCE [LARGE SCALE GENOMIC DNA]</scope>
    <source>
        <strain evidence="2">nilgiri</strain>
    </source>
</reference>
<dbReference type="AlphaFoldDB" id="A0A0D9QHK8"/>
<proteinExistence type="predicted"/>
<protein>
    <recommendedName>
        <fullName evidence="3">Schizont-infected cell agglutination C-terminal domain-containing protein</fullName>
    </recommendedName>
</protein>
<evidence type="ECO:0008006" key="3">
    <source>
        <dbReference type="Google" id="ProtNLM"/>
    </source>
</evidence>
<dbReference type="RefSeq" id="XP_012338205.1">
    <property type="nucleotide sequence ID" value="XM_012482782.1"/>
</dbReference>
<gene>
    <name evidence="1" type="ORF">AK88_05180</name>
</gene>
<accession>A0A0D9QHK8</accession>
<dbReference type="VEuPathDB" id="PlasmoDB:AK88_05180"/>
<dbReference type="Proteomes" id="UP000054561">
    <property type="component" value="Unassembled WGS sequence"/>
</dbReference>
<keyword evidence="2" id="KW-1185">Reference proteome</keyword>